<keyword evidence="2" id="KW-1185">Reference proteome</keyword>
<gene>
    <name evidence="1" type="ORF">K4L44_01465</name>
</gene>
<dbReference type="Proteomes" id="UP000826212">
    <property type="component" value="Chromosome"/>
</dbReference>
<proteinExistence type="predicted"/>
<protein>
    <submittedName>
        <fullName evidence="1">BCCT family transporter</fullName>
    </submittedName>
</protein>
<evidence type="ECO:0000313" key="2">
    <source>
        <dbReference type="Proteomes" id="UP000826212"/>
    </source>
</evidence>
<organism evidence="1 2">
    <name type="scientific">Halosquirtibacter laminarini</name>
    <dbReference type="NCBI Taxonomy" id="3374600"/>
    <lineage>
        <taxon>Bacteria</taxon>
        <taxon>Pseudomonadati</taxon>
        <taxon>Bacteroidota</taxon>
        <taxon>Bacteroidia</taxon>
        <taxon>Marinilabiliales</taxon>
        <taxon>Prolixibacteraceae</taxon>
        <taxon>Halosquirtibacter</taxon>
    </lineage>
</organism>
<reference evidence="1" key="1">
    <citation type="submission" date="2021-08" db="EMBL/GenBank/DDBJ databases">
        <title>Novel anaerobic bacterium isolated from sea squirt in East Sea, Republic of Korea.</title>
        <authorList>
            <person name="Nguyen T.H."/>
            <person name="Li Z."/>
            <person name="Lee Y.-J."/>
            <person name="Ko J."/>
            <person name="Kim S.-G."/>
        </authorList>
    </citation>
    <scope>NUCLEOTIDE SEQUENCE</scope>
    <source>
        <strain evidence="1">KCTC 25031</strain>
    </source>
</reference>
<accession>A0AC61NNB4</accession>
<dbReference type="EMBL" id="CP081303">
    <property type="protein sequence ID" value="QZE14567.1"/>
    <property type="molecule type" value="Genomic_DNA"/>
</dbReference>
<evidence type="ECO:0000313" key="1">
    <source>
        <dbReference type="EMBL" id="QZE14567.1"/>
    </source>
</evidence>
<name>A0AC61NNB4_9BACT</name>
<sequence length="566" mass="62658">MDKKQTETNKKKDFSIILDFPGNKNKKSKKKYVRSDKKSFFGIKANGNVFVGSLIIILSLLLTTIIVGKPISEWFADTQKWMSNNFGWFFITAINFFLIFAIILGGGKFGKLKIGGQNANTDFSTSAWFAMLFSAGMGIGLLFYSVAEPIMHFGGTPFYNGADKIEAAKTAMGVTFLHWGLHAWAVYAIVGLSLAYFTFNKKLPLTIRSIFYPILGERIYGRWGDLIDIISVTATMFGLATSLGVGVQQANAGLSYVFGVEFSNNWQIGLIVFITFLATMSLVLGLDKGIRRLSEWNIRLATALLIFVLLVGPTLFILKSFGQNIGYYLSNLLTLSTFTESYKGISEASHWQSGWTITYWAWWISWSPFVGIFIARISRGRTIREFVLGVLLVPTLVTFLWMTVLGGSALHQELLGNHGISEAVNENVATAIYHLLENFPFTNIASVLTILLVGSFFVTSSDSGSMVVDMLTSGGKLDSPVGQKVFWASTEGIVTIVLLVGGGLTALQTATLLTALPFAVVIIIMCYNLYKVLNHDYNKIESLKKRERNRKLAAKIANDVEERLED</sequence>